<dbReference type="InterPro" id="IPR044999">
    <property type="entry name" value="CbbY-like"/>
</dbReference>
<keyword evidence="1" id="KW-0378">Hydrolase</keyword>
<evidence type="ECO:0000313" key="2">
    <source>
        <dbReference type="Proteomes" id="UP001199469"/>
    </source>
</evidence>
<dbReference type="InterPro" id="IPR023214">
    <property type="entry name" value="HAD_sf"/>
</dbReference>
<sequence>MPALILDCDGVLGDTELEGHLPAFNQTFLEFGAPIVWSPEQYIELVKIGGGKERMRAAVTPEVCTALGIANTDQAIDAEVARWHQRKSEIYGELVRGGKIPARPGIRRLVKEAHDGGWTLAVASTSAEASVLAVLQHAVGTDLASSFAVFAGDVVPRKKPDPAIYRLALSELGREPSDAVVVEDSGNGLAAALAAGIRTVVTVSGTSRDDDFTGAALVVTSLGDPDGEAARVVDDPHGISPGPAVDLAAVQRILSIGAPS</sequence>
<evidence type="ECO:0000313" key="1">
    <source>
        <dbReference type="EMBL" id="MCD2197882.1"/>
    </source>
</evidence>
<keyword evidence="2" id="KW-1185">Reference proteome</keyword>
<dbReference type="InterPro" id="IPR036412">
    <property type="entry name" value="HAD-like_sf"/>
</dbReference>
<reference evidence="1 2" key="1">
    <citation type="submission" date="2021-11" db="EMBL/GenBank/DDBJ databases">
        <title>Draft genome sequence of Actinomycetospora sp. SF1 isolated from the rhizosphere soil.</title>
        <authorList>
            <person name="Duangmal K."/>
            <person name="Chantavorakit T."/>
        </authorList>
    </citation>
    <scope>NUCLEOTIDE SEQUENCE [LARGE SCALE GENOMIC DNA]</scope>
    <source>
        <strain evidence="1 2">TBRC 5722</strain>
    </source>
</reference>
<dbReference type="PANTHER" id="PTHR42896">
    <property type="entry name" value="XYLULOSE-1,5-BISPHOSPHATE (XUBP) PHOSPHATASE"/>
    <property type="match status" value="1"/>
</dbReference>
<name>A0ABS8PHW4_9PSEU</name>
<dbReference type="InterPro" id="IPR023198">
    <property type="entry name" value="PGP-like_dom2"/>
</dbReference>
<dbReference type="PANTHER" id="PTHR42896:SF2">
    <property type="entry name" value="CBBY-LIKE PROTEIN"/>
    <property type="match status" value="1"/>
</dbReference>
<dbReference type="Gene3D" id="3.40.50.1000">
    <property type="entry name" value="HAD superfamily/HAD-like"/>
    <property type="match status" value="1"/>
</dbReference>
<organism evidence="1 2">
    <name type="scientific">Actinomycetospora endophytica</name>
    <dbReference type="NCBI Taxonomy" id="2291215"/>
    <lineage>
        <taxon>Bacteria</taxon>
        <taxon>Bacillati</taxon>
        <taxon>Actinomycetota</taxon>
        <taxon>Actinomycetes</taxon>
        <taxon>Pseudonocardiales</taxon>
        <taxon>Pseudonocardiaceae</taxon>
        <taxon>Actinomycetospora</taxon>
    </lineage>
</organism>
<dbReference type="SFLD" id="SFLDS00003">
    <property type="entry name" value="Haloacid_Dehalogenase"/>
    <property type="match status" value="1"/>
</dbReference>
<dbReference type="Pfam" id="PF00702">
    <property type="entry name" value="Hydrolase"/>
    <property type="match status" value="1"/>
</dbReference>
<comment type="caution">
    <text evidence="1">The sequence shown here is derived from an EMBL/GenBank/DDBJ whole genome shotgun (WGS) entry which is preliminary data.</text>
</comment>
<dbReference type="RefSeq" id="WP_230740299.1">
    <property type="nucleotide sequence ID" value="NZ_JAJNDB010000010.1"/>
</dbReference>
<dbReference type="Proteomes" id="UP001199469">
    <property type="component" value="Unassembled WGS sequence"/>
</dbReference>
<protein>
    <submittedName>
        <fullName evidence="1">HAD-IA family hydrolase</fullName>
    </submittedName>
</protein>
<dbReference type="InterPro" id="IPR006439">
    <property type="entry name" value="HAD-SF_hydro_IA"/>
</dbReference>
<dbReference type="Gene3D" id="1.10.150.240">
    <property type="entry name" value="Putative phosphatase, domain 2"/>
    <property type="match status" value="1"/>
</dbReference>
<dbReference type="SFLD" id="SFLDG01129">
    <property type="entry name" value="C1.5:_HAD__Beta-PGM__Phosphata"/>
    <property type="match status" value="1"/>
</dbReference>
<dbReference type="EMBL" id="JAJNDB010000010">
    <property type="protein sequence ID" value="MCD2197882.1"/>
    <property type="molecule type" value="Genomic_DNA"/>
</dbReference>
<proteinExistence type="predicted"/>
<dbReference type="NCBIfam" id="TIGR01509">
    <property type="entry name" value="HAD-SF-IA-v3"/>
    <property type="match status" value="1"/>
</dbReference>
<dbReference type="SUPFAM" id="SSF56784">
    <property type="entry name" value="HAD-like"/>
    <property type="match status" value="1"/>
</dbReference>
<dbReference type="GO" id="GO:0016787">
    <property type="term" value="F:hydrolase activity"/>
    <property type="evidence" value="ECO:0007669"/>
    <property type="project" value="UniProtKB-KW"/>
</dbReference>
<gene>
    <name evidence="1" type="ORF">LQ327_31385</name>
</gene>
<accession>A0ABS8PHW4</accession>